<evidence type="ECO:0000259" key="1">
    <source>
        <dbReference type="Pfam" id="PF05050"/>
    </source>
</evidence>
<evidence type="ECO:0000313" key="2">
    <source>
        <dbReference type="EMBL" id="QJB00084.1"/>
    </source>
</evidence>
<organism evidence="2">
    <name type="scientific">viral metagenome</name>
    <dbReference type="NCBI Taxonomy" id="1070528"/>
    <lineage>
        <taxon>unclassified sequences</taxon>
        <taxon>metagenomes</taxon>
        <taxon>organismal metagenomes</taxon>
    </lineage>
</organism>
<dbReference type="InterPro" id="IPR052514">
    <property type="entry name" value="SAM-dependent_MTase"/>
</dbReference>
<dbReference type="PANTHER" id="PTHR34203:SF15">
    <property type="entry name" value="SLL1173 PROTEIN"/>
    <property type="match status" value="1"/>
</dbReference>
<dbReference type="Gene3D" id="3.40.50.150">
    <property type="entry name" value="Vaccinia Virus protein VP39"/>
    <property type="match status" value="1"/>
</dbReference>
<dbReference type="GO" id="GO:0032259">
    <property type="term" value="P:methylation"/>
    <property type="evidence" value="ECO:0007669"/>
    <property type="project" value="UniProtKB-KW"/>
</dbReference>
<sequence>MIKLNNFTVRGKSFSLLADPESRQVCQQDLCKGKIWEPWLTDYILDNLEEDSTFIDAGASVGWFTFLAAAHCPQGRIVAFEPHPKRFNMMKTSLEGNNFKNIDLIQTAVSDIEGYSTLGGRAEAQMDEPGIAIDTTTIDLIVEVLHLSPDIVKLDVEGAEIRALHGMKKTLKTENLKLAIEVHPSLITKYGDATEDLYNLLNQYGFKSRQLYGNYKVFER</sequence>
<protein>
    <submittedName>
        <fullName evidence="2">Putative methyltransferase</fullName>
    </submittedName>
</protein>
<dbReference type="PANTHER" id="PTHR34203">
    <property type="entry name" value="METHYLTRANSFERASE, FKBM FAMILY PROTEIN"/>
    <property type="match status" value="1"/>
</dbReference>
<accession>A0A6M3LZ03</accession>
<dbReference type="AlphaFoldDB" id="A0A6M3LZ03"/>
<dbReference type="SUPFAM" id="SSF53335">
    <property type="entry name" value="S-adenosyl-L-methionine-dependent methyltransferases"/>
    <property type="match status" value="1"/>
</dbReference>
<dbReference type="InterPro" id="IPR029063">
    <property type="entry name" value="SAM-dependent_MTases_sf"/>
</dbReference>
<keyword evidence="2" id="KW-0489">Methyltransferase</keyword>
<proteinExistence type="predicted"/>
<dbReference type="EMBL" id="MT143680">
    <property type="protein sequence ID" value="QJB00084.1"/>
    <property type="molecule type" value="Genomic_DNA"/>
</dbReference>
<name>A0A6M3LZ03_9ZZZZ</name>
<reference evidence="2" key="1">
    <citation type="submission" date="2020-03" db="EMBL/GenBank/DDBJ databases">
        <title>The deep terrestrial virosphere.</title>
        <authorList>
            <person name="Holmfeldt K."/>
            <person name="Nilsson E."/>
            <person name="Simone D."/>
            <person name="Lopez-Fernandez M."/>
            <person name="Wu X."/>
            <person name="de Brujin I."/>
            <person name="Lundin D."/>
            <person name="Andersson A."/>
            <person name="Bertilsson S."/>
            <person name="Dopson M."/>
        </authorList>
    </citation>
    <scope>NUCLEOTIDE SEQUENCE</scope>
    <source>
        <strain evidence="2">MM171A00707</strain>
    </source>
</reference>
<gene>
    <name evidence="2" type="ORF">MM171A00707_0017</name>
</gene>
<feature type="domain" description="Methyltransferase FkbM" evidence="1">
    <location>
        <begin position="56"/>
        <end position="207"/>
    </location>
</feature>
<keyword evidence="2" id="KW-0808">Transferase</keyword>
<dbReference type="InterPro" id="IPR006342">
    <property type="entry name" value="FkbM_mtfrase"/>
</dbReference>
<dbReference type="NCBIfam" id="TIGR01444">
    <property type="entry name" value="fkbM_fam"/>
    <property type="match status" value="1"/>
</dbReference>
<dbReference type="CDD" id="cd02440">
    <property type="entry name" value="AdoMet_MTases"/>
    <property type="match status" value="1"/>
</dbReference>
<dbReference type="Pfam" id="PF05050">
    <property type="entry name" value="Methyltransf_21"/>
    <property type="match status" value="1"/>
</dbReference>
<dbReference type="GO" id="GO:0008168">
    <property type="term" value="F:methyltransferase activity"/>
    <property type="evidence" value="ECO:0007669"/>
    <property type="project" value="UniProtKB-KW"/>
</dbReference>